<protein>
    <submittedName>
        <fullName evidence="2">Uncharacterized protein</fullName>
    </submittedName>
</protein>
<accession>A0A914W067</accession>
<sequence length="102" mass="11793">MATGAIVAEAMERATPMEKVRQKKKQYQQFLAAKTPENWKVYKEVWNAAKTAVASARNAHFESLFQKLDTREGEKEIYQLARSRHQKTLDIEKFYGVNDENG</sequence>
<organism evidence="1 2">
    <name type="scientific">Plectus sambesii</name>
    <dbReference type="NCBI Taxonomy" id="2011161"/>
    <lineage>
        <taxon>Eukaryota</taxon>
        <taxon>Metazoa</taxon>
        <taxon>Ecdysozoa</taxon>
        <taxon>Nematoda</taxon>
        <taxon>Chromadorea</taxon>
        <taxon>Plectida</taxon>
        <taxon>Plectina</taxon>
        <taxon>Plectoidea</taxon>
        <taxon>Plectidae</taxon>
        <taxon>Plectus</taxon>
    </lineage>
</organism>
<evidence type="ECO:0000313" key="1">
    <source>
        <dbReference type="Proteomes" id="UP000887566"/>
    </source>
</evidence>
<proteinExistence type="predicted"/>
<keyword evidence="1" id="KW-1185">Reference proteome</keyword>
<evidence type="ECO:0000313" key="2">
    <source>
        <dbReference type="WBParaSite" id="PSAMB.scaffold2944size20462.g19717.t1"/>
    </source>
</evidence>
<name>A0A914W067_9BILA</name>
<reference evidence="2" key="1">
    <citation type="submission" date="2022-11" db="UniProtKB">
        <authorList>
            <consortium name="WormBaseParasite"/>
        </authorList>
    </citation>
    <scope>IDENTIFICATION</scope>
</reference>
<dbReference type="WBParaSite" id="PSAMB.scaffold2944size20462.g19717.t1">
    <property type="protein sequence ID" value="PSAMB.scaffold2944size20462.g19717.t1"/>
    <property type="gene ID" value="PSAMB.scaffold2944size20462.g19717"/>
</dbReference>
<dbReference type="AlphaFoldDB" id="A0A914W067"/>
<dbReference type="Proteomes" id="UP000887566">
    <property type="component" value="Unplaced"/>
</dbReference>